<dbReference type="Gene3D" id="1.10.287.70">
    <property type="match status" value="1"/>
</dbReference>
<feature type="domain" description="Ionotropic receptor 75a N-terminal" evidence="8">
    <location>
        <begin position="17"/>
        <end position="203"/>
    </location>
</feature>
<keyword evidence="2" id="KW-1003">Cell membrane</keyword>
<evidence type="ECO:0000256" key="7">
    <source>
        <dbReference type="ARBA" id="ARBA00023180"/>
    </source>
</evidence>
<dbReference type="InterPro" id="IPR057074">
    <property type="entry name" value="IR75A_N"/>
</dbReference>
<evidence type="ECO:0000313" key="10">
    <source>
        <dbReference type="RefSeq" id="XP_015586937.1"/>
    </source>
</evidence>
<evidence type="ECO:0000256" key="1">
    <source>
        <dbReference type="ARBA" id="ARBA00004651"/>
    </source>
</evidence>
<protein>
    <submittedName>
        <fullName evidence="10">Glutamate receptor 3 isoform X1</fullName>
    </submittedName>
</protein>
<name>A0A3L9LTT4_CEPCN</name>
<sequence>MLLKCLLVLKLITICLSYENEFIVDYYKHKEISRIVGFFCGNTTRMFKLINKFNNLEISAAMPLLTMDFNVEKLKTSYWKIGIILDLRCQNKNFAGFMSETAGHYTYTNLYNWLILGESLDSVLPRLNDSTYSVVTDLVIATPILDGYVLHDVYNPSKYHGGSLNVTELGDWHRSSGLNITLTHSKFNRRANYHGMILRVLTVTQFKPNNTRLEDYLEDYSNKSIDLMSKFVYPLMQHLCDIFNFTMDLSTDFYWDEIAENGSHTGMMGMLNRGFADITGSPGAINQKRFPLGELVMPIWNFRTCFFFLSSPLRSTNELLQPFSTGSWYATGALTILIALILSISLAFEKIDHWIRQYGIALFSTICILCQQGSSVIPNFLTGRLVFLQLLFFSLLIFNYYSACIVSVRLNQPLDKINDSLNELAESNMDIAAERIVYYDYLLETSTDWEVQMLKEKRWSKMSDAKKYLPLEEGLKRITRGGFAYHCDPNRGYPLMEKLFTSEMICRLSEVHLYHPQGLGAWVGHHSPFREIARVGLAKINDMGLRKRQAIRWSARKPICVNVQQTVNSVTFTEIKAAIFLLLLGVMLSLIICLLENIIYNWNTKKRYERDN</sequence>
<dbReference type="KEGG" id="ccin:107263824"/>
<dbReference type="OrthoDB" id="413361at2759"/>
<dbReference type="PANTHER" id="PTHR42643">
    <property type="entry name" value="IONOTROPIC RECEPTOR 20A-RELATED"/>
    <property type="match status" value="1"/>
</dbReference>
<dbReference type="GO" id="GO:0005886">
    <property type="term" value="C:plasma membrane"/>
    <property type="evidence" value="ECO:0007669"/>
    <property type="project" value="UniProtKB-SubCell"/>
</dbReference>
<evidence type="ECO:0000259" key="8">
    <source>
        <dbReference type="Pfam" id="PF24576"/>
    </source>
</evidence>
<keyword evidence="3" id="KW-0812">Transmembrane</keyword>
<dbReference type="Proteomes" id="UP000694920">
    <property type="component" value="Unplaced"/>
</dbReference>
<organism evidence="9 10">
    <name type="scientific">Cephus cinctus</name>
    <name type="common">Wheat stem sawfly</name>
    <dbReference type="NCBI Taxonomy" id="211228"/>
    <lineage>
        <taxon>Eukaryota</taxon>
        <taxon>Metazoa</taxon>
        <taxon>Ecdysozoa</taxon>
        <taxon>Arthropoda</taxon>
        <taxon>Hexapoda</taxon>
        <taxon>Insecta</taxon>
        <taxon>Pterygota</taxon>
        <taxon>Neoptera</taxon>
        <taxon>Endopterygota</taxon>
        <taxon>Hymenoptera</taxon>
        <taxon>Cephoidea</taxon>
        <taxon>Cephidae</taxon>
        <taxon>Cephus</taxon>
    </lineage>
</organism>
<dbReference type="AlphaFoldDB" id="A0A3L9LTT4"/>
<reference evidence="10" key="1">
    <citation type="submission" date="2025-08" db="UniProtKB">
        <authorList>
            <consortium name="RefSeq"/>
        </authorList>
    </citation>
    <scope>IDENTIFICATION</scope>
</reference>
<evidence type="ECO:0000256" key="5">
    <source>
        <dbReference type="ARBA" id="ARBA00023136"/>
    </source>
</evidence>
<evidence type="ECO:0000256" key="6">
    <source>
        <dbReference type="ARBA" id="ARBA00023170"/>
    </source>
</evidence>
<gene>
    <name evidence="10" type="primary">LOC107263824</name>
</gene>
<dbReference type="GeneID" id="107263824"/>
<evidence type="ECO:0000256" key="2">
    <source>
        <dbReference type="ARBA" id="ARBA00022475"/>
    </source>
</evidence>
<evidence type="ECO:0000313" key="9">
    <source>
        <dbReference type="Proteomes" id="UP000694920"/>
    </source>
</evidence>
<evidence type="ECO:0000256" key="4">
    <source>
        <dbReference type="ARBA" id="ARBA00022989"/>
    </source>
</evidence>
<dbReference type="Pfam" id="PF24576">
    <property type="entry name" value="IR75A_N"/>
    <property type="match status" value="1"/>
</dbReference>
<keyword evidence="4" id="KW-1133">Transmembrane helix</keyword>
<proteinExistence type="predicted"/>
<evidence type="ECO:0000256" key="3">
    <source>
        <dbReference type="ARBA" id="ARBA00022692"/>
    </source>
</evidence>
<comment type="subcellular location">
    <subcellularLocation>
        <location evidence="1">Cell membrane</location>
        <topology evidence="1">Multi-pass membrane protein</topology>
    </subcellularLocation>
</comment>
<accession>A0A3L9LTT4</accession>
<dbReference type="SUPFAM" id="SSF53850">
    <property type="entry name" value="Periplasmic binding protein-like II"/>
    <property type="match status" value="1"/>
</dbReference>
<dbReference type="InterPro" id="IPR052192">
    <property type="entry name" value="Insect_Ionotropic_Sensory_Rcpt"/>
</dbReference>
<dbReference type="RefSeq" id="XP_015586937.1">
    <property type="nucleotide sequence ID" value="XM_015731451.2"/>
</dbReference>
<keyword evidence="9" id="KW-1185">Reference proteome</keyword>
<keyword evidence="5" id="KW-0472">Membrane</keyword>
<keyword evidence="6 10" id="KW-0675">Receptor</keyword>
<dbReference type="PANTHER" id="PTHR42643:SF32">
    <property type="entry name" value="IONOTROPIC RECEPTOR 31A, ISOFORM C-RELATED"/>
    <property type="match status" value="1"/>
</dbReference>
<keyword evidence="7" id="KW-0325">Glycoprotein</keyword>